<dbReference type="RefSeq" id="WP_095897679.1">
    <property type="nucleotide sequence ID" value="NZ_CAJPRX010000058.1"/>
</dbReference>
<sequence length="80" mass="9507">MNLDLFPKAFSYCLQRGITVECEAKDYYGNRIQLHVKRKGKIVDSSKQYYNNKTVGDKQKEIYITLYERELKKNKIPQTL</sequence>
<evidence type="ECO:0000313" key="2">
    <source>
        <dbReference type="Proteomes" id="UP000217334"/>
    </source>
</evidence>
<dbReference type="AlphaFoldDB" id="A0A250F021"/>
<dbReference type="Proteomes" id="UP000217334">
    <property type="component" value="Chromosome"/>
</dbReference>
<name>A0A250F021_CAPSP</name>
<reference evidence="2" key="1">
    <citation type="submission" date="2017-06" db="EMBL/GenBank/DDBJ databases">
        <title>Capnocytophaga spp. assemblies.</title>
        <authorList>
            <person name="Gulvik C.A."/>
        </authorList>
    </citation>
    <scope>NUCLEOTIDE SEQUENCE [LARGE SCALE GENOMIC DNA]</scope>
    <source>
        <strain evidence="2">H4486</strain>
    </source>
</reference>
<proteinExistence type="predicted"/>
<dbReference type="GeneID" id="78161400"/>
<accession>A0A250F021</accession>
<evidence type="ECO:0000313" key="1">
    <source>
        <dbReference type="EMBL" id="ATA78503.1"/>
    </source>
</evidence>
<gene>
    <name evidence="1" type="ORF">CGC59_01890</name>
</gene>
<organism evidence="1 2">
    <name type="scientific">Capnocytophaga sputigena</name>
    <dbReference type="NCBI Taxonomy" id="1019"/>
    <lineage>
        <taxon>Bacteria</taxon>
        <taxon>Pseudomonadati</taxon>
        <taxon>Bacteroidota</taxon>
        <taxon>Flavobacteriia</taxon>
        <taxon>Flavobacteriales</taxon>
        <taxon>Flavobacteriaceae</taxon>
        <taxon>Capnocytophaga</taxon>
    </lineage>
</organism>
<protein>
    <submittedName>
        <fullName evidence="1">Uncharacterized protein</fullName>
    </submittedName>
</protein>
<dbReference type="EMBL" id="CP022383">
    <property type="protein sequence ID" value="ATA78503.1"/>
    <property type="molecule type" value="Genomic_DNA"/>
</dbReference>